<keyword evidence="1" id="KW-1133">Transmembrane helix</keyword>
<dbReference type="PANTHER" id="PTHR37305:SF2">
    <property type="entry name" value="BACITRACIN TRANSPORT PERMEASE PROTEIN BCRB"/>
    <property type="match status" value="1"/>
</dbReference>
<dbReference type="EMBL" id="BAAAHK010000007">
    <property type="protein sequence ID" value="GAA0940729.1"/>
    <property type="molecule type" value="Genomic_DNA"/>
</dbReference>
<evidence type="ECO:0000256" key="1">
    <source>
        <dbReference type="SAM" id="Phobius"/>
    </source>
</evidence>
<dbReference type="Pfam" id="PF12679">
    <property type="entry name" value="ABC2_membrane_2"/>
    <property type="match status" value="1"/>
</dbReference>
<feature type="transmembrane region" description="Helical" evidence="1">
    <location>
        <begin position="303"/>
        <end position="322"/>
    </location>
</feature>
<protein>
    <recommendedName>
        <fullName evidence="4">ABC-2 type transport system permease protein</fullName>
    </recommendedName>
</protein>
<evidence type="ECO:0000313" key="2">
    <source>
        <dbReference type="EMBL" id="GAA0940729.1"/>
    </source>
</evidence>
<dbReference type="PANTHER" id="PTHR37305">
    <property type="entry name" value="INTEGRAL MEMBRANE PROTEIN-RELATED"/>
    <property type="match status" value="1"/>
</dbReference>
<sequence length="328" mass="35453">MIRLTGVELRRLASRRLAIIGVAAVLIITAFLLFATWRDSRPLSAAEQQQNQVYFEQAQKDWELHGEQYQKDCEASYASAPDPKPALKDFCPGPPTIEQYGKPKNVFSELMPTMLQGLSYLLVAMAFLIGASFVGAEFSSGAIGNWLTFEPRRMRVYASKLAGAGIGLAPVAVVITAILVFGTYLIIDKLGITAGTTGKVWGNLAETSGRVVLMTAIGAAIGGAVGLLLRHTAAAIGVVMAYVVLVEGVFGGFLTQVQPWLIRLNFDAFVLHGTTYYVEKCATGQDGSYNCNSVEKHLSFEHGAWYLSIGAVVIIAIGALVFRRRDVN</sequence>
<proteinExistence type="predicted"/>
<keyword evidence="1" id="KW-0812">Transmembrane</keyword>
<name>A0ABP4AVF6_9ACTN</name>
<feature type="transmembrane region" description="Helical" evidence="1">
    <location>
        <begin position="207"/>
        <end position="229"/>
    </location>
</feature>
<keyword evidence="3" id="KW-1185">Reference proteome</keyword>
<comment type="caution">
    <text evidence="2">The sequence shown here is derived from an EMBL/GenBank/DDBJ whole genome shotgun (WGS) entry which is preliminary data.</text>
</comment>
<organism evidence="2 3">
    <name type="scientific">Kribbella koreensis</name>
    <dbReference type="NCBI Taxonomy" id="57909"/>
    <lineage>
        <taxon>Bacteria</taxon>
        <taxon>Bacillati</taxon>
        <taxon>Actinomycetota</taxon>
        <taxon>Actinomycetes</taxon>
        <taxon>Propionibacteriales</taxon>
        <taxon>Kribbellaceae</taxon>
        <taxon>Kribbella</taxon>
    </lineage>
</organism>
<reference evidence="3" key="1">
    <citation type="journal article" date="2019" name="Int. J. Syst. Evol. Microbiol.">
        <title>The Global Catalogue of Microorganisms (GCM) 10K type strain sequencing project: providing services to taxonomists for standard genome sequencing and annotation.</title>
        <authorList>
            <consortium name="The Broad Institute Genomics Platform"/>
            <consortium name="The Broad Institute Genome Sequencing Center for Infectious Disease"/>
            <person name="Wu L."/>
            <person name="Ma J."/>
        </authorList>
    </citation>
    <scope>NUCLEOTIDE SEQUENCE [LARGE SCALE GENOMIC DNA]</scope>
    <source>
        <strain evidence="3">JCM 10977</strain>
    </source>
</reference>
<dbReference type="Proteomes" id="UP001500542">
    <property type="component" value="Unassembled WGS sequence"/>
</dbReference>
<accession>A0ABP4AVF6</accession>
<feature type="transmembrane region" description="Helical" evidence="1">
    <location>
        <begin position="161"/>
        <end position="187"/>
    </location>
</feature>
<feature type="transmembrane region" description="Helical" evidence="1">
    <location>
        <begin position="17"/>
        <end position="37"/>
    </location>
</feature>
<gene>
    <name evidence="2" type="ORF">GCM10009554_31670</name>
</gene>
<dbReference type="RefSeq" id="WP_343969617.1">
    <property type="nucleotide sequence ID" value="NZ_BAAAHK010000007.1"/>
</dbReference>
<feature type="transmembrane region" description="Helical" evidence="1">
    <location>
        <begin position="236"/>
        <end position="254"/>
    </location>
</feature>
<keyword evidence="1" id="KW-0472">Membrane</keyword>
<evidence type="ECO:0008006" key="4">
    <source>
        <dbReference type="Google" id="ProtNLM"/>
    </source>
</evidence>
<evidence type="ECO:0000313" key="3">
    <source>
        <dbReference type="Proteomes" id="UP001500542"/>
    </source>
</evidence>
<feature type="transmembrane region" description="Helical" evidence="1">
    <location>
        <begin position="120"/>
        <end position="149"/>
    </location>
</feature>